<dbReference type="Pfam" id="PF13279">
    <property type="entry name" value="4HBT_2"/>
    <property type="match status" value="1"/>
</dbReference>
<name>A0A1G1L2U7_9BACT</name>
<feature type="compositionally biased region" description="Basic and acidic residues" evidence="1">
    <location>
        <begin position="149"/>
        <end position="161"/>
    </location>
</feature>
<dbReference type="InterPro" id="IPR029069">
    <property type="entry name" value="HotDog_dom_sf"/>
</dbReference>
<comment type="caution">
    <text evidence="2">The sequence shown here is derived from an EMBL/GenBank/DDBJ whole genome shotgun (WGS) entry which is preliminary data.</text>
</comment>
<dbReference type="Gene3D" id="3.10.129.10">
    <property type="entry name" value="Hotdog Thioesterase"/>
    <property type="match status" value="1"/>
</dbReference>
<sequence>MAGKEFVLKHTVYLNETNAMAGVVYFANFVKWQGMTREEFFIKVFPNWAEIMKLATDGFVNMITVEEHSFFRRHAFFGDVMIMKLQTANLRKCSFDLIFKVFRNTEDELIYEGWQRLTFDDCKGNFIPIPEPIRQSILDYETSNPDYKKKTIRREKEKESETLTAANA</sequence>
<dbReference type="AlphaFoldDB" id="A0A1G1L2U7"/>
<dbReference type="SUPFAM" id="SSF54637">
    <property type="entry name" value="Thioesterase/thiol ester dehydrase-isomerase"/>
    <property type="match status" value="1"/>
</dbReference>
<dbReference type="Proteomes" id="UP000178187">
    <property type="component" value="Unassembled WGS sequence"/>
</dbReference>
<evidence type="ECO:0000313" key="3">
    <source>
        <dbReference type="Proteomes" id="UP000178187"/>
    </source>
</evidence>
<proteinExistence type="predicted"/>
<gene>
    <name evidence="2" type="ORF">A3G33_00970</name>
</gene>
<evidence type="ECO:0008006" key="4">
    <source>
        <dbReference type="Google" id="ProtNLM"/>
    </source>
</evidence>
<dbReference type="EMBL" id="MHFR01000005">
    <property type="protein sequence ID" value="OGW99475.1"/>
    <property type="molecule type" value="Genomic_DNA"/>
</dbReference>
<organism evidence="2 3">
    <name type="scientific">Candidatus Danuiimicrobium aquiferis</name>
    <dbReference type="NCBI Taxonomy" id="1801832"/>
    <lineage>
        <taxon>Bacteria</taxon>
        <taxon>Pseudomonadati</taxon>
        <taxon>Candidatus Omnitrophota</taxon>
        <taxon>Candidatus Danuiimicrobium</taxon>
    </lineage>
</organism>
<reference evidence="2 3" key="1">
    <citation type="journal article" date="2016" name="Nat. Commun.">
        <title>Thousands of microbial genomes shed light on interconnected biogeochemical processes in an aquifer system.</title>
        <authorList>
            <person name="Anantharaman K."/>
            <person name="Brown C.T."/>
            <person name="Hug L.A."/>
            <person name="Sharon I."/>
            <person name="Castelle C.J."/>
            <person name="Probst A.J."/>
            <person name="Thomas B.C."/>
            <person name="Singh A."/>
            <person name="Wilkins M.J."/>
            <person name="Karaoz U."/>
            <person name="Brodie E.L."/>
            <person name="Williams K.H."/>
            <person name="Hubbard S.S."/>
            <person name="Banfield J.F."/>
        </authorList>
    </citation>
    <scope>NUCLEOTIDE SEQUENCE [LARGE SCALE GENOMIC DNA]</scope>
</reference>
<evidence type="ECO:0000256" key="1">
    <source>
        <dbReference type="SAM" id="MobiDB-lite"/>
    </source>
</evidence>
<accession>A0A1G1L2U7</accession>
<evidence type="ECO:0000313" key="2">
    <source>
        <dbReference type="EMBL" id="OGW99475.1"/>
    </source>
</evidence>
<dbReference type="CDD" id="cd00586">
    <property type="entry name" value="4HBT"/>
    <property type="match status" value="1"/>
</dbReference>
<protein>
    <recommendedName>
        <fullName evidence="4">Thioesterase domain-containing protein</fullName>
    </recommendedName>
</protein>
<feature type="region of interest" description="Disordered" evidence="1">
    <location>
        <begin position="149"/>
        <end position="168"/>
    </location>
</feature>